<name>A0A8I5R155_PAPAN</name>
<keyword evidence="1" id="KW-0812">Transmembrane</keyword>
<evidence type="ECO:0000313" key="2">
    <source>
        <dbReference type="Ensembl" id="ENSPANP00000055081.1"/>
    </source>
</evidence>
<reference evidence="2" key="1">
    <citation type="submission" date="2025-08" db="UniProtKB">
        <authorList>
            <consortium name="Ensembl"/>
        </authorList>
    </citation>
    <scope>IDENTIFICATION</scope>
</reference>
<feature type="transmembrane region" description="Helical" evidence="1">
    <location>
        <begin position="51"/>
        <end position="71"/>
    </location>
</feature>
<keyword evidence="1" id="KW-0472">Membrane</keyword>
<proteinExistence type="predicted"/>
<accession>A0A8I5R155</accession>
<keyword evidence="3" id="KW-1185">Reference proteome</keyword>
<keyword evidence="1" id="KW-1133">Transmembrane helix</keyword>
<reference evidence="2" key="2">
    <citation type="submission" date="2025-09" db="UniProtKB">
        <authorList>
            <consortium name="Ensembl"/>
        </authorList>
    </citation>
    <scope>IDENTIFICATION</scope>
</reference>
<dbReference type="GeneTree" id="ENSGT00940000171576"/>
<sequence length="106" mass="11873">MQKTSGGGRALNPNWFQCLYSTCQREALTFCSPSKKQLGTRYFSPQARHRFHAALASCSTSMLILSNLVFLGGNEVGKTYWNRIFIQGKLLDSAVFSQFLVFHVCG</sequence>
<evidence type="ECO:0000313" key="3">
    <source>
        <dbReference type="Proteomes" id="UP000028761"/>
    </source>
</evidence>
<evidence type="ECO:0000256" key="1">
    <source>
        <dbReference type="SAM" id="Phobius"/>
    </source>
</evidence>
<dbReference type="Ensembl" id="ENSPANT00000070673.1">
    <property type="protein sequence ID" value="ENSPANP00000055081.1"/>
    <property type="gene ID" value="ENSPANG00000047631.1"/>
</dbReference>
<dbReference type="Proteomes" id="UP000028761">
    <property type="component" value="Unplaced"/>
</dbReference>
<dbReference type="AlphaFoldDB" id="A0A8I5R155"/>
<organism evidence="2 3">
    <name type="scientific">Papio anubis</name>
    <name type="common">Olive baboon</name>
    <dbReference type="NCBI Taxonomy" id="9555"/>
    <lineage>
        <taxon>Eukaryota</taxon>
        <taxon>Metazoa</taxon>
        <taxon>Chordata</taxon>
        <taxon>Craniata</taxon>
        <taxon>Vertebrata</taxon>
        <taxon>Euteleostomi</taxon>
        <taxon>Mammalia</taxon>
        <taxon>Eutheria</taxon>
        <taxon>Euarchontoglires</taxon>
        <taxon>Primates</taxon>
        <taxon>Haplorrhini</taxon>
        <taxon>Catarrhini</taxon>
        <taxon>Cercopithecidae</taxon>
        <taxon>Cercopithecinae</taxon>
        <taxon>Papio</taxon>
    </lineage>
</organism>
<protein>
    <submittedName>
        <fullName evidence="2">Uncharacterized protein</fullName>
    </submittedName>
</protein>